<dbReference type="AlphaFoldDB" id="A0A0E9Y0A1"/>
<accession>A0A0E9Y0A1</accession>
<organism evidence="1">
    <name type="scientific">Anguilla anguilla</name>
    <name type="common">European freshwater eel</name>
    <name type="synonym">Muraena anguilla</name>
    <dbReference type="NCBI Taxonomy" id="7936"/>
    <lineage>
        <taxon>Eukaryota</taxon>
        <taxon>Metazoa</taxon>
        <taxon>Chordata</taxon>
        <taxon>Craniata</taxon>
        <taxon>Vertebrata</taxon>
        <taxon>Euteleostomi</taxon>
        <taxon>Actinopterygii</taxon>
        <taxon>Neopterygii</taxon>
        <taxon>Teleostei</taxon>
        <taxon>Anguilliformes</taxon>
        <taxon>Anguillidae</taxon>
        <taxon>Anguilla</taxon>
    </lineage>
</organism>
<evidence type="ECO:0000313" key="1">
    <source>
        <dbReference type="EMBL" id="JAI07541.1"/>
    </source>
</evidence>
<sequence>MISLCFTYMGQTCPSNKPGGSGTV</sequence>
<dbReference type="EMBL" id="GBXM01001037">
    <property type="protein sequence ID" value="JAI07541.1"/>
    <property type="molecule type" value="Transcribed_RNA"/>
</dbReference>
<reference evidence="1" key="2">
    <citation type="journal article" date="2015" name="Fish Shellfish Immunol.">
        <title>Early steps in the European eel (Anguilla anguilla)-Vibrio vulnificus interaction in the gills: Role of the RtxA13 toxin.</title>
        <authorList>
            <person name="Callol A."/>
            <person name="Pajuelo D."/>
            <person name="Ebbesson L."/>
            <person name="Teles M."/>
            <person name="MacKenzie S."/>
            <person name="Amaro C."/>
        </authorList>
    </citation>
    <scope>NUCLEOTIDE SEQUENCE</scope>
</reference>
<name>A0A0E9Y0A1_ANGAN</name>
<protein>
    <submittedName>
        <fullName evidence="1">Uncharacterized protein</fullName>
    </submittedName>
</protein>
<proteinExistence type="predicted"/>
<reference evidence="1" key="1">
    <citation type="submission" date="2014-11" db="EMBL/GenBank/DDBJ databases">
        <authorList>
            <person name="Amaro Gonzalez C."/>
        </authorList>
    </citation>
    <scope>NUCLEOTIDE SEQUENCE</scope>
</reference>